<feature type="compositionally biased region" description="Acidic residues" evidence="5">
    <location>
        <begin position="435"/>
        <end position="444"/>
    </location>
</feature>
<evidence type="ECO:0000259" key="10">
    <source>
        <dbReference type="PROSITE" id="PS51925"/>
    </source>
</evidence>
<dbReference type="PANTHER" id="PTHR46695:SF5">
    <property type="entry name" value="RNA POLYMERASE-ASSOCIATED PROTEIN RTF1 HOMOLOG"/>
    <property type="match status" value="1"/>
</dbReference>
<sequence length="1315" mass="147654">MMLAMTTRCFTGKDAMERTEEEEEGEEKQQQKARLFGEVLVDKSFSNSSSSSSNPPPPPAAPAAGAIVKTLVVAQTANDDGVVVVHENSLDDDKEQKEMVMIQEGEKLKQEPANDVDESGVQAMHLEENVNAEEEEEEKQQQIAEEAEEDVPQQKPQAAAATIKPEDKTEQEEQDAAAEMLLLPPQASGMEEQQQEGDEGKVVKKEEPYHHQNDDNNNNNNNNRKRALGLVQERQKKQCRRGGGGGHAVEERKKDEEDVCYICFDGGDLVMCDRRSCPKAYHLNCIGRDAAFFRKKGAWICGWHFCSSCTKPGSFQCYMCPIAYCGGCVKEADFCMLRKRKGLCEECLPIVIMIECSQTVNSEGVEVDFEDKETYECLFKEYWLGLKNRLSLTLPKLDKDGKLAKGICEDSENGGSDTENQDPSDVDGLGTESDRESDQDEDDSLDGKNQRRKKIKVAPTLSEFLVVENKADAFTEGAEDKEEEENEDEQEEEDEEDDDGDDDDDDVSEVQSRKIEGWASKEVLDFIVHMKADPMKPLTRFAVNHLLWVYIKRHQLQDPEKKSQILCDERLQAMFGKKLMGQSEMYRQLNEHFPPKDSANGAKSLKELDRTVKDDARETDGTEDKLDRDMAKDRRRGRRRSDEKFERPDGNDFAAISPKNIGLIYLRRALLENLLDDPEFNSKVVDTFVKIRVPGSVSTLDMCYRLVLVTGTRQQTEFYKAGKKLTNVVLEILNLQRKEDLTIDLASNQDFNEEECQRLRQSIKCGFIKTLTVGQLEAKAIALQEVKVNDWFETERQRLVNLRDQCVEKLQELSNPKFRAAKLHARPEVSADPRMGPGYESDVSDEKPMTDEFSSYRTKVSPGISWEKGSAVPSYNRLDSSNVEDSSFGGRKVDGDSHRHKPSSARENNVGGRDWSQKGYEAGRSSDRSFVRDINLMQEKPHRNEERGGGRSWTKDHRDYVQEQLSDQGGAEGLRATGKSHSDHWAGDSTGSKFVKDEFRTPLFDQPKVYPGGLQRESVGPAAAVLPLSNIGVTPLEPSVMKNQVALDMMEKEKVWHYQDPTGTVQGPFSMEQLRKWNTTGLFPVDLRIRRTGETHENSILLTSALAGKFTQERDPWTTTSTMTGFQSSTRDPVGGSSVSGLGEVKGSTWVGVRGTGDDRRWDTKRGEPDVPTRSTYSGTREWVEDHNAIEDRGSGWSRVRNSIYGSTPSASGRVDARGPLRSRGDNDSWAPQNLAGGSRGQGLQDSGNGAGRSNWGRYSGRDSSNTGSWNDDSGSRDRSYLSERSSRLSKKDVPCKFHAQGYCKRGETCVFRHE</sequence>
<feature type="compositionally biased region" description="Polar residues" evidence="5">
    <location>
        <begin position="1262"/>
        <end position="1273"/>
    </location>
</feature>
<evidence type="ECO:0000259" key="6">
    <source>
        <dbReference type="PROSITE" id="PS50016"/>
    </source>
</evidence>
<feature type="region of interest" description="Disordered" evidence="5">
    <location>
        <begin position="1"/>
        <end position="63"/>
    </location>
</feature>
<dbReference type="InterPro" id="IPR003169">
    <property type="entry name" value="GYF"/>
</dbReference>
<evidence type="ECO:0000256" key="5">
    <source>
        <dbReference type="SAM" id="MobiDB-lite"/>
    </source>
</evidence>
<feature type="region of interest" description="Disordered" evidence="5">
    <location>
        <begin position="407"/>
        <end position="453"/>
    </location>
</feature>
<dbReference type="SMART" id="SM00151">
    <property type="entry name" value="SWIB"/>
    <property type="match status" value="1"/>
</dbReference>
<dbReference type="Proteomes" id="UP001497444">
    <property type="component" value="Chromosome 11"/>
</dbReference>
<name>A0ABP0VUJ4_9BRYO</name>
<dbReference type="InterPro" id="IPR019786">
    <property type="entry name" value="Zinc_finger_PHD-type_CS"/>
</dbReference>
<dbReference type="PROSITE" id="PS51360">
    <property type="entry name" value="PLUS3"/>
    <property type="match status" value="1"/>
</dbReference>
<dbReference type="PROSITE" id="PS01359">
    <property type="entry name" value="ZF_PHD_1"/>
    <property type="match status" value="1"/>
</dbReference>
<dbReference type="InterPro" id="IPR036128">
    <property type="entry name" value="Plus3-like_sf"/>
</dbReference>
<organism evidence="11 12">
    <name type="scientific">Sphagnum jensenii</name>
    <dbReference type="NCBI Taxonomy" id="128206"/>
    <lineage>
        <taxon>Eukaryota</taxon>
        <taxon>Viridiplantae</taxon>
        <taxon>Streptophyta</taxon>
        <taxon>Embryophyta</taxon>
        <taxon>Bryophyta</taxon>
        <taxon>Sphagnophytina</taxon>
        <taxon>Sphagnopsida</taxon>
        <taxon>Sphagnales</taxon>
        <taxon>Sphagnaceae</taxon>
        <taxon>Sphagnum</taxon>
    </lineage>
</organism>
<dbReference type="PROSITE" id="PS50103">
    <property type="entry name" value="ZF_C3H1"/>
    <property type="match status" value="1"/>
</dbReference>
<feature type="compositionally biased region" description="Polar residues" evidence="5">
    <location>
        <begin position="1121"/>
        <end position="1131"/>
    </location>
</feature>
<keyword evidence="12" id="KW-1185">Reference proteome</keyword>
<dbReference type="InterPro" id="IPR019787">
    <property type="entry name" value="Znf_PHD-finger"/>
</dbReference>
<feature type="compositionally biased region" description="Low complexity" evidence="5">
    <location>
        <begin position="1134"/>
        <end position="1148"/>
    </location>
</feature>
<feature type="compositionally biased region" description="Basic and acidic residues" evidence="5">
    <location>
        <begin position="939"/>
        <end position="961"/>
    </location>
</feature>
<dbReference type="SMART" id="SM00249">
    <property type="entry name" value="PHD"/>
    <property type="match status" value="1"/>
</dbReference>
<evidence type="ECO:0000313" key="12">
    <source>
        <dbReference type="Proteomes" id="UP001497444"/>
    </source>
</evidence>
<keyword evidence="3 4" id="KW-0862">Zinc</keyword>
<evidence type="ECO:0000259" key="9">
    <source>
        <dbReference type="PROSITE" id="PS51360"/>
    </source>
</evidence>
<evidence type="ECO:0000256" key="4">
    <source>
        <dbReference type="PROSITE-ProRule" id="PRU00723"/>
    </source>
</evidence>
<feature type="region of interest" description="Disordered" evidence="5">
    <location>
        <begin position="472"/>
        <end position="514"/>
    </location>
</feature>
<feature type="region of interest" description="Disordered" evidence="5">
    <location>
        <begin position="827"/>
        <end position="991"/>
    </location>
</feature>
<evidence type="ECO:0000256" key="1">
    <source>
        <dbReference type="ARBA" id="ARBA00022723"/>
    </source>
</evidence>
<dbReference type="Pfam" id="PF02213">
    <property type="entry name" value="GYF"/>
    <property type="match status" value="1"/>
</dbReference>
<protein>
    <submittedName>
        <fullName evidence="11">Uncharacterized protein</fullName>
    </submittedName>
</protein>
<dbReference type="InterPro" id="IPR011011">
    <property type="entry name" value="Znf_FYVE_PHD"/>
</dbReference>
<gene>
    <name evidence="11" type="ORF">CSSPJE1EN1_LOCUS3635</name>
</gene>
<dbReference type="Gene3D" id="1.10.245.10">
    <property type="entry name" value="SWIB/MDM2 domain"/>
    <property type="match status" value="1"/>
</dbReference>
<dbReference type="Pfam" id="PF00642">
    <property type="entry name" value="zf-CCCH"/>
    <property type="match status" value="1"/>
</dbReference>
<evidence type="ECO:0000256" key="3">
    <source>
        <dbReference type="ARBA" id="ARBA00022833"/>
    </source>
</evidence>
<dbReference type="InterPro" id="IPR035445">
    <property type="entry name" value="GYF-like_dom_sf"/>
</dbReference>
<feature type="compositionally biased region" description="Basic and acidic residues" evidence="5">
    <location>
        <begin position="1156"/>
        <end position="1171"/>
    </location>
</feature>
<dbReference type="InterPro" id="IPR004343">
    <property type="entry name" value="Plus-3_dom"/>
</dbReference>
<feature type="compositionally biased region" description="Basic and acidic residues" evidence="5">
    <location>
        <begin position="640"/>
        <end position="650"/>
    </location>
</feature>
<dbReference type="SUPFAM" id="SSF90229">
    <property type="entry name" value="CCCH zinc finger"/>
    <property type="match status" value="1"/>
</dbReference>
<dbReference type="CDD" id="cd10567">
    <property type="entry name" value="SWIB-MDM2_like"/>
    <property type="match status" value="1"/>
</dbReference>
<feature type="compositionally biased region" description="Acidic residues" evidence="5">
    <location>
        <begin position="477"/>
        <end position="508"/>
    </location>
</feature>
<feature type="zinc finger region" description="C3H1-type" evidence="4">
    <location>
        <begin position="1290"/>
        <end position="1315"/>
    </location>
</feature>
<dbReference type="SMART" id="SM00719">
    <property type="entry name" value="Plus3"/>
    <property type="match status" value="1"/>
</dbReference>
<dbReference type="SUPFAM" id="SSF47592">
    <property type="entry name" value="SWIB/MDM2 domain"/>
    <property type="match status" value="1"/>
</dbReference>
<keyword evidence="1 4" id="KW-0479">Metal-binding</keyword>
<dbReference type="SUPFAM" id="SSF159042">
    <property type="entry name" value="Plus3-like"/>
    <property type="match status" value="1"/>
</dbReference>
<feature type="compositionally biased region" description="Basic and acidic residues" evidence="5">
    <location>
        <begin position="1215"/>
        <end position="1227"/>
    </location>
</feature>
<dbReference type="Gene3D" id="3.90.70.200">
    <property type="entry name" value="Plus-3 domain"/>
    <property type="match status" value="1"/>
</dbReference>
<dbReference type="SUPFAM" id="SSF55277">
    <property type="entry name" value="GYF domain"/>
    <property type="match status" value="1"/>
</dbReference>
<dbReference type="InterPro" id="IPR019835">
    <property type="entry name" value="SWIB_domain"/>
</dbReference>
<dbReference type="PROSITE" id="PS50829">
    <property type="entry name" value="GYF"/>
    <property type="match status" value="1"/>
</dbReference>
<feature type="region of interest" description="Disordered" evidence="5">
    <location>
        <begin position="592"/>
        <end position="651"/>
    </location>
</feature>
<dbReference type="SMART" id="SM00444">
    <property type="entry name" value="GYF"/>
    <property type="match status" value="1"/>
</dbReference>
<feature type="compositionally biased region" description="Basic and acidic residues" evidence="5">
    <location>
        <begin position="1274"/>
        <end position="1292"/>
    </location>
</feature>
<feature type="domain" description="PHD-type" evidence="6">
    <location>
        <begin position="257"/>
        <end position="323"/>
    </location>
</feature>
<dbReference type="CDD" id="cd15568">
    <property type="entry name" value="PHD5_NSD"/>
    <property type="match status" value="1"/>
</dbReference>
<feature type="domain" description="DM2" evidence="10">
    <location>
        <begin position="512"/>
        <end position="595"/>
    </location>
</feature>
<feature type="region of interest" description="Disordered" evidence="5">
    <location>
        <begin position="105"/>
        <end position="175"/>
    </location>
</feature>
<dbReference type="PROSITE" id="PS51925">
    <property type="entry name" value="SWIB_MDM2"/>
    <property type="match status" value="1"/>
</dbReference>
<evidence type="ECO:0000259" key="7">
    <source>
        <dbReference type="PROSITE" id="PS50103"/>
    </source>
</evidence>
<feature type="region of interest" description="Disordered" evidence="5">
    <location>
        <begin position="1121"/>
        <end position="1179"/>
    </location>
</feature>
<evidence type="ECO:0000256" key="2">
    <source>
        <dbReference type="ARBA" id="ARBA00022771"/>
    </source>
</evidence>
<evidence type="ECO:0000259" key="8">
    <source>
        <dbReference type="PROSITE" id="PS50829"/>
    </source>
</evidence>
<feature type="domain" description="C3H1-type" evidence="7">
    <location>
        <begin position="1290"/>
        <end position="1315"/>
    </location>
</feature>
<dbReference type="SUPFAM" id="SSF57903">
    <property type="entry name" value="FYVE/PHD zinc finger"/>
    <property type="match status" value="1"/>
</dbReference>
<feature type="domain" description="GYF" evidence="8">
    <location>
        <begin position="1053"/>
        <end position="1107"/>
    </location>
</feature>
<feature type="compositionally biased region" description="Basic and acidic residues" evidence="5">
    <location>
        <begin position="604"/>
        <end position="632"/>
    </location>
</feature>
<dbReference type="InterPro" id="IPR001965">
    <property type="entry name" value="Znf_PHD"/>
</dbReference>
<dbReference type="InterPro" id="IPR000571">
    <property type="entry name" value="Znf_CCCH"/>
</dbReference>
<reference evidence="11" key="1">
    <citation type="submission" date="2024-02" db="EMBL/GenBank/DDBJ databases">
        <authorList>
            <consortium name="ELIXIR-Norway"/>
            <consortium name="Elixir Norway"/>
        </authorList>
    </citation>
    <scope>NUCLEOTIDE SEQUENCE</scope>
</reference>
<dbReference type="EMBL" id="OZ020106">
    <property type="protein sequence ID" value="CAK9258157.1"/>
    <property type="molecule type" value="Genomic_DNA"/>
</dbReference>
<dbReference type="InterPro" id="IPR036885">
    <property type="entry name" value="SWIB_MDM2_dom_sf"/>
</dbReference>
<dbReference type="Gene3D" id="3.30.1490.40">
    <property type="match status" value="1"/>
</dbReference>
<dbReference type="InterPro" id="IPR036855">
    <property type="entry name" value="Znf_CCCH_sf"/>
</dbReference>
<accession>A0ABP0VUJ4</accession>
<feature type="domain" description="Plus3" evidence="9">
    <location>
        <begin position="655"/>
        <end position="788"/>
    </location>
</feature>
<dbReference type="PROSITE" id="PS50016">
    <property type="entry name" value="ZF_PHD_2"/>
    <property type="match status" value="1"/>
</dbReference>
<dbReference type="CDD" id="cd00072">
    <property type="entry name" value="GYF"/>
    <property type="match status" value="1"/>
</dbReference>
<dbReference type="Gene3D" id="3.30.40.10">
    <property type="entry name" value="Zinc/RING finger domain, C3HC4 (zinc finger)"/>
    <property type="match status" value="1"/>
</dbReference>
<feature type="compositionally biased region" description="Polar residues" evidence="5">
    <location>
        <begin position="1200"/>
        <end position="1211"/>
    </location>
</feature>
<feature type="region of interest" description="Disordered" evidence="5">
    <location>
        <begin position="1199"/>
        <end position="1292"/>
    </location>
</feature>
<proteinExistence type="predicted"/>
<dbReference type="PANTHER" id="PTHR46695">
    <property type="entry name" value="ZINC FINGER CCCH DOMAIN-CONTAINING PROTEIN 44-RELATED"/>
    <property type="match status" value="1"/>
</dbReference>
<dbReference type="InterPro" id="IPR003121">
    <property type="entry name" value="SWIB_MDM2_domain"/>
</dbReference>
<dbReference type="Pfam" id="PF03126">
    <property type="entry name" value="Plus-3"/>
    <property type="match status" value="1"/>
</dbReference>
<dbReference type="InterPro" id="IPR013083">
    <property type="entry name" value="Znf_RING/FYVE/PHD"/>
</dbReference>
<dbReference type="Pfam" id="PF02201">
    <property type="entry name" value="SWIB"/>
    <property type="match status" value="1"/>
</dbReference>
<keyword evidence="2 4" id="KW-0863">Zinc-finger</keyword>
<evidence type="ECO:0000313" key="11">
    <source>
        <dbReference type="EMBL" id="CAK9258157.1"/>
    </source>
</evidence>